<dbReference type="InterPro" id="IPR050816">
    <property type="entry name" value="Flavin-dep_Halogenase_NPB"/>
</dbReference>
<dbReference type="SUPFAM" id="SSF51905">
    <property type="entry name" value="FAD/NAD(P)-binding domain"/>
    <property type="match status" value="1"/>
</dbReference>
<comment type="caution">
    <text evidence="1">The sequence shown here is derived from an EMBL/GenBank/DDBJ whole genome shotgun (WGS) entry which is preliminary data.</text>
</comment>
<dbReference type="PANTHER" id="PTHR43747">
    <property type="entry name" value="FAD-BINDING PROTEIN"/>
    <property type="match status" value="1"/>
</dbReference>
<evidence type="ECO:0000313" key="1">
    <source>
        <dbReference type="EMBL" id="MBM6575989.1"/>
    </source>
</evidence>
<dbReference type="Gene3D" id="3.50.50.60">
    <property type="entry name" value="FAD/NAD(P)-binding domain"/>
    <property type="match status" value="1"/>
</dbReference>
<dbReference type="EMBL" id="JAFEMC010000002">
    <property type="protein sequence ID" value="MBM6575989.1"/>
    <property type="molecule type" value="Genomic_DNA"/>
</dbReference>
<name>A0ABS2D503_9SPHN</name>
<keyword evidence="2" id="KW-1185">Reference proteome</keyword>
<dbReference type="Proteomes" id="UP000763641">
    <property type="component" value="Unassembled WGS sequence"/>
</dbReference>
<sequence length="502" mass="53949">MSDAGRGVTLSGRHGVDEPIRSVVVIGGGIVGWSAAVALRRRVPGLAVTIVATEPPANALADRIAQTLPSTVGFHDDLGLSEEDAVLRAGGTWRSGTLFEGWAEGLPGYVHAYGPYGQPFGTASFHHHWVRAAQAGGAAPFDAHSPAAMLARAGRIVPAGVEPEAPFAGVQPGLVLDIDRYRAMLAAFGRHLGVAVQDGEVAEVRLRGDDGFVEAVVLSDGSVVEGDLFVDAAGPAGVVRGRIDRDWEDWSRWLRCDRLVQADGPAEPPSPLDHVVAHEAGWQWTTRAPGRTLRGRCYASGFTAADGARSPVEGDVVAFEQGTRPNAWARNCVAIGDAATVIEPLDWTNLHLAQSAIDRIVSMMPGRACHPLEIADYNRQAAAEVVRVRDFVLCHYVAARRPEPFWQVPADLPESLTSTLALFAERGRLRFFEEETFARDDWLAVLLGQGFLPRRTDPLIGATPPDHSDAAMAAYRAAIMRALPRFPTAADHHAAQMKRIAR</sequence>
<dbReference type="InterPro" id="IPR033856">
    <property type="entry name" value="Trp_halogen"/>
</dbReference>
<dbReference type="InterPro" id="IPR036188">
    <property type="entry name" value="FAD/NAD-bd_sf"/>
</dbReference>
<dbReference type="PANTHER" id="PTHR43747:SF4">
    <property type="entry name" value="FLAVIN-DEPENDENT TRYPTOPHAN HALOGENASE"/>
    <property type="match status" value="1"/>
</dbReference>
<dbReference type="PIRSF" id="PIRSF011396">
    <property type="entry name" value="Trp_halogenase"/>
    <property type="match status" value="1"/>
</dbReference>
<organism evidence="1 2">
    <name type="scientific">Sphingomonas longa</name>
    <dbReference type="NCBI Taxonomy" id="2778730"/>
    <lineage>
        <taxon>Bacteria</taxon>
        <taxon>Pseudomonadati</taxon>
        <taxon>Pseudomonadota</taxon>
        <taxon>Alphaproteobacteria</taxon>
        <taxon>Sphingomonadales</taxon>
        <taxon>Sphingomonadaceae</taxon>
        <taxon>Sphingomonas</taxon>
    </lineage>
</organism>
<accession>A0ABS2D503</accession>
<dbReference type="RefSeq" id="WP_204196775.1">
    <property type="nucleotide sequence ID" value="NZ_JAFEMC010000002.1"/>
</dbReference>
<dbReference type="Pfam" id="PF04820">
    <property type="entry name" value="Trp_halogenase"/>
    <property type="match status" value="1"/>
</dbReference>
<protein>
    <submittedName>
        <fullName evidence="1">Tryptophan 7-halogenase</fullName>
    </submittedName>
</protein>
<gene>
    <name evidence="1" type="ORF">ILT43_06360</name>
</gene>
<proteinExistence type="predicted"/>
<evidence type="ECO:0000313" key="2">
    <source>
        <dbReference type="Proteomes" id="UP000763641"/>
    </source>
</evidence>
<dbReference type="InterPro" id="IPR006905">
    <property type="entry name" value="Flavin_halogenase"/>
</dbReference>
<reference evidence="1 2" key="1">
    <citation type="submission" date="2020-12" db="EMBL/GenBank/DDBJ databases">
        <title>Sphingomonas sp.</title>
        <authorList>
            <person name="Kim M.K."/>
        </authorList>
    </citation>
    <scope>NUCLEOTIDE SEQUENCE [LARGE SCALE GENOMIC DNA]</scope>
    <source>
        <strain evidence="1 2">BT552</strain>
    </source>
</reference>